<reference evidence="1 2" key="1">
    <citation type="submission" date="2019-05" db="EMBL/GenBank/DDBJ databases">
        <title>Dyadobacter AR-3-8 sp. nov., isolated from arctic soil.</title>
        <authorList>
            <person name="Chaudhary D.K."/>
        </authorList>
    </citation>
    <scope>NUCLEOTIDE SEQUENCE [LARGE SCALE GENOMIC DNA]</scope>
    <source>
        <strain evidence="1 2">AR-3-8</strain>
    </source>
</reference>
<proteinExistence type="predicted"/>
<dbReference type="RefSeq" id="WP_137343374.1">
    <property type="nucleotide sequence ID" value="NZ_SZVO01000017.1"/>
</dbReference>
<keyword evidence="2" id="KW-1185">Reference proteome</keyword>
<dbReference type="EMBL" id="SZVO01000017">
    <property type="protein sequence ID" value="TKT87988.1"/>
    <property type="molecule type" value="Genomic_DNA"/>
</dbReference>
<protein>
    <submittedName>
        <fullName evidence="1">DUF2252 domain-containing protein</fullName>
    </submittedName>
</protein>
<evidence type="ECO:0000313" key="2">
    <source>
        <dbReference type="Proteomes" id="UP000304900"/>
    </source>
</evidence>
<dbReference type="Proteomes" id="UP000304900">
    <property type="component" value="Unassembled WGS sequence"/>
</dbReference>
<name>A0A4U6CXN6_9BACT</name>
<sequence>MTNLISRIDQYNKLRDPDFLELKYKAMRENPFRFFRGSCHLFYEDLSKNTPFEDPTKTWICGDLHLENYGSYKAANSQVYFDVVDFDEAILAPVSWEILRTLTSIYLAVDSLGLPLKSAEGLATTFFKTFHDVIMSGKPVAFERNTVQGLIRRFIKSVEKRKSKDLLSERTEVKGSKILLKIIEGKTVKIMPEEKKSITELVSVWADKHKHQSWKVYDAAHRIAGTGSLGLDRYVLLVKDKALKKYFLLDMKESITSCLKPYIEILQPEWKNNAKRITGIQNLMQNVSPPVLETLIYKHKPFVLKKLQPQADMMNLKLCKGNIQKLLEVIETFAEISASAHLRATGRFGSGTTDELIAFFQTSSDWKSRLLKYSKKYAEQVRQDYFTFCQH</sequence>
<dbReference type="OrthoDB" id="1491115at2"/>
<organism evidence="1 2">
    <name type="scientific">Dyadobacter frigoris</name>
    <dbReference type="NCBI Taxonomy" id="2576211"/>
    <lineage>
        <taxon>Bacteria</taxon>
        <taxon>Pseudomonadati</taxon>
        <taxon>Bacteroidota</taxon>
        <taxon>Cytophagia</taxon>
        <taxon>Cytophagales</taxon>
        <taxon>Spirosomataceae</taxon>
        <taxon>Dyadobacter</taxon>
    </lineage>
</organism>
<dbReference type="InterPro" id="IPR018721">
    <property type="entry name" value="DUF2252"/>
</dbReference>
<gene>
    <name evidence="1" type="ORF">FDK13_28210</name>
</gene>
<accession>A0A4U6CXN6</accession>
<dbReference type="PANTHER" id="PTHR39441:SF1">
    <property type="entry name" value="DUF2252 DOMAIN-CONTAINING PROTEIN"/>
    <property type="match status" value="1"/>
</dbReference>
<dbReference type="Pfam" id="PF10009">
    <property type="entry name" value="DUF2252"/>
    <property type="match status" value="1"/>
</dbReference>
<dbReference type="PANTHER" id="PTHR39441">
    <property type="entry name" value="DUF2252 DOMAIN-CONTAINING PROTEIN"/>
    <property type="match status" value="1"/>
</dbReference>
<evidence type="ECO:0000313" key="1">
    <source>
        <dbReference type="EMBL" id="TKT87988.1"/>
    </source>
</evidence>
<comment type="caution">
    <text evidence="1">The sequence shown here is derived from an EMBL/GenBank/DDBJ whole genome shotgun (WGS) entry which is preliminary data.</text>
</comment>
<dbReference type="AlphaFoldDB" id="A0A4U6CXN6"/>